<dbReference type="FunFam" id="2.130.10.10:FF:000132">
    <property type="entry name" value="DDB1- and CUL4-associated factor 13"/>
    <property type="match status" value="1"/>
</dbReference>
<dbReference type="PANTHER" id="PTHR22851">
    <property type="entry name" value="U3 SMALL NUCLEOLAR RNA U3 SNORNA ASSOCIATED PROTEIN"/>
    <property type="match status" value="1"/>
</dbReference>
<keyword evidence="4 9" id="KW-0853">WD repeat</keyword>
<evidence type="ECO:0000256" key="4">
    <source>
        <dbReference type="ARBA" id="ARBA00022574"/>
    </source>
</evidence>
<dbReference type="Proteomes" id="UP000022910">
    <property type="component" value="Unassembled WGS sequence"/>
</dbReference>
<dbReference type="InterPro" id="IPR007287">
    <property type="entry name" value="Sof1"/>
</dbReference>
<dbReference type="PRINTS" id="PR00320">
    <property type="entry name" value="GPROTEINBRPT"/>
</dbReference>
<keyword evidence="5" id="KW-0677">Repeat</keyword>
<dbReference type="Pfam" id="PF00400">
    <property type="entry name" value="WD40"/>
    <property type="match status" value="5"/>
</dbReference>
<keyword evidence="12" id="KW-1185">Reference proteome</keyword>
<evidence type="ECO:0000313" key="11">
    <source>
        <dbReference type="EMBL" id="EXX50708.1"/>
    </source>
</evidence>
<dbReference type="GO" id="GO:0016567">
    <property type="term" value="P:protein ubiquitination"/>
    <property type="evidence" value="ECO:0007669"/>
    <property type="project" value="UniProtKB-UniPathway"/>
</dbReference>
<dbReference type="PROSITE" id="PS50082">
    <property type="entry name" value="WD_REPEATS_2"/>
    <property type="match status" value="3"/>
</dbReference>
<feature type="repeat" description="WD" evidence="9">
    <location>
        <begin position="317"/>
        <end position="358"/>
    </location>
</feature>
<keyword evidence="6" id="KW-0539">Nucleus</keyword>
<feature type="domain" description="Sof1-like protein" evidence="10">
    <location>
        <begin position="350"/>
        <end position="436"/>
    </location>
</feature>
<evidence type="ECO:0000256" key="5">
    <source>
        <dbReference type="ARBA" id="ARBA00022737"/>
    </source>
</evidence>
<dbReference type="InterPro" id="IPR001680">
    <property type="entry name" value="WD40_rpt"/>
</dbReference>
<evidence type="ECO:0000256" key="3">
    <source>
        <dbReference type="ARBA" id="ARBA00021762"/>
    </source>
</evidence>
<dbReference type="SMART" id="SM00320">
    <property type="entry name" value="WD40"/>
    <property type="match status" value="6"/>
</dbReference>
<dbReference type="HOGENOM" id="CLU_033999_0_0_1"/>
<organism evidence="11 12">
    <name type="scientific">Rhizophagus irregularis (strain DAOM 197198w)</name>
    <name type="common">Glomus intraradices</name>
    <dbReference type="NCBI Taxonomy" id="1432141"/>
    <lineage>
        <taxon>Eukaryota</taxon>
        <taxon>Fungi</taxon>
        <taxon>Fungi incertae sedis</taxon>
        <taxon>Mucoromycota</taxon>
        <taxon>Glomeromycotina</taxon>
        <taxon>Glomeromycetes</taxon>
        <taxon>Glomerales</taxon>
        <taxon>Glomeraceae</taxon>
        <taxon>Rhizophagus</taxon>
    </lineage>
</organism>
<keyword evidence="7" id="KW-0687">Ribonucleoprotein</keyword>
<dbReference type="PANTHER" id="PTHR22851:SF0">
    <property type="entry name" value="DDB1- AND CUL4-ASSOCIATED FACTOR 13"/>
    <property type="match status" value="1"/>
</dbReference>
<dbReference type="Pfam" id="PF04158">
    <property type="entry name" value="Sof1"/>
    <property type="match status" value="1"/>
</dbReference>
<feature type="repeat" description="WD" evidence="9">
    <location>
        <begin position="274"/>
        <end position="315"/>
    </location>
</feature>
<evidence type="ECO:0000256" key="8">
    <source>
        <dbReference type="ARBA" id="ARBA00032239"/>
    </source>
</evidence>
<dbReference type="EMBL" id="JEMT01029814">
    <property type="protein sequence ID" value="EXX50708.1"/>
    <property type="molecule type" value="Genomic_DNA"/>
</dbReference>
<protein>
    <recommendedName>
        <fullName evidence="3">DDB1- and CUL4-associated factor 13</fullName>
    </recommendedName>
    <alternativeName>
        <fullName evidence="8">WD repeat and SOF domain-containing protein 1</fullName>
    </alternativeName>
</protein>
<gene>
    <name evidence="11" type="ORF">RirG_268170</name>
</gene>
<comment type="subcellular location">
    <subcellularLocation>
        <location evidence="1">Nucleus</location>
        <location evidence="1">Nucleolus</location>
    </subcellularLocation>
</comment>
<dbReference type="UniPathway" id="UPA00143"/>
<evidence type="ECO:0000259" key="10">
    <source>
        <dbReference type="Pfam" id="PF04158"/>
    </source>
</evidence>
<dbReference type="OrthoDB" id="10249065at2759"/>
<dbReference type="GO" id="GO:0032040">
    <property type="term" value="C:small-subunit processome"/>
    <property type="evidence" value="ECO:0007669"/>
    <property type="project" value="TreeGrafter"/>
</dbReference>
<dbReference type="AlphaFoldDB" id="A0A015L7E3"/>
<evidence type="ECO:0000256" key="6">
    <source>
        <dbReference type="ARBA" id="ARBA00023242"/>
    </source>
</evidence>
<dbReference type="InterPro" id="IPR020472">
    <property type="entry name" value="WD40_PAC1"/>
</dbReference>
<dbReference type="InterPro" id="IPR036322">
    <property type="entry name" value="WD40_repeat_dom_sf"/>
</dbReference>
<comment type="caution">
    <text evidence="11">The sequence shown here is derived from an EMBL/GenBank/DDBJ whole genome shotgun (WGS) entry which is preliminary data.</text>
</comment>
<dbReference type="SUPFAM" id="SSF50978">
    <property type="entry name" value="WD40 repeat-like"/>
    <property type="match status" value="1"/>
</dbReference>
<feature type="repeat" description="WD" evidence="9">
    <location>
        <begin position="62"/>
        <end position="104"/>
    </location>
</feature>
<evidence type="ECO:0000256" key="2">
    <source>
        <dbReference type="ARBA" id="ARBA00005649"/>
    </source>
</evidence>
<dbReference type="CDD" id="cd00200">
    <property type="entry name" value="WD40"/>
    <property type="match status" value="1"/>
</dbReference>
<dbReference type="PROSITE" id="PS50294">
    <property type="entry name" value="WD_REPEATS_REGION"/>
    <property type="match status" value="3"/>
</dbReference>
<evidence type="ECO:0000256" key="7">
    <source>
        <dbReference type="ARBA" id="ARBA00023274"/>
    </source>
</evidence>
<name>A0A015L7E3_RHIIW</name>
<accession>A0A015L7E3</accession>
<proteinExistence type="inferred from homology"/>
<evidence type="ECO:0000313" key="12">
    <source>
        <dbReference type="Proteomes" id="UP000022910"/>
    </source>
</evidence>
<evidence type="ECO:0000256" key="9">
    <source>
        <dbReference type="PROSITE-ProRule" id="PRU00221"/>
    </source>
</evidence>
<comment type="similarity">
    <text evidence="2">Belongs to the WD repeat DCAF13/WDSOF1 family.</text>
</comment>
<dbReference type="GO" id="GO:0000462">
    <property type="term" value="P:maturation of SSU-rRNA from tricistronic rRNA transcript (SSU-rRNA, 5.8S rRNA, LSU-rRNA)"/>
    <property type="evidence" value="ECO:0007669"/>
    <property type="project" value="TreeGrafter"/>
</dbReference>
<dbReference type="Gene3D" id="2.130.10.10">
    <property type="entry name" value="YVTN repeat-like/Quinoprotein amine dehydrogenase"/>
    <property type="match status" value="2"/>
</dbReference>
<reference evidence="11 12" key="1">
    <citation type="submission" date="2014-02" db="EMBL/GenBank/DDBJ databases">
        <title>Single nucleus genome sequencing reveals high similarity among nuclei of an endomycorrhizal fungus.</title>
        <authorList>
            <person name="Lin K."/>
            <person name="Geurts R."/>
            <person name="Zhang Z."/>
            <person name="Limpens E."/>
            <person name="Saunders D.G."/>
            <person name="Mu D."/>
            <person name="Pang E."/>
            <person name="Cao H."/>
            <person name="Cha H."/>
            <person name="Lin T."/>
            <person name="Zhou Q."/>
            <person name="Shang Y."/>
            <person name="Li Y."/>
            <person name="Ivanov S."/>
            <person name="Sharma T."/>
            <person name="Velzen R.V."/>
            <person name="Ruijter N.D."/>
            <person name="Aanen D.K."/>
            <person name="Win J."/>
            <person name="Kamoun S."/>
            <person name="Bisseling T."/>
            <person name="Huang S."/>
        </authorList>
    </citation>
    <scope>NUCLEOTIDE SEQUENCE [LARGE SCALE GENOMIC DNA]</scope>
    <source>
        <strain evidence="12">DAOM197198w</strain>
    </source>
</reference>
<sequence length="441" mass="50969">MKVKVLSRSTLEYTRKTPQDIYKIKRNYDPTLHPLEKAREYTRALNAVKLERMFAKPFIGDLSGHSDGVYCMAKHPKKLTTVISGSGDGELRIWDLSDRETKWKVVGHKSIVKGVCCSLTKDNLYFSCGTDKTVKIWNPDQSGEPLNTYVGKFAFSAIDHHRSDPIFITSGSQVDIWDENRSDPIKTFNWGVDTINTIRFNQTETNIFGTCGTDRTIILYDLRMNSPLTKSVLQMRTNAIAWNPMEAFNFTAANEDHNCYTFDMRKMDCALNVLKDHVSAVLDLDYSPTGEEIVTGAYDRTLRIYSARQGHSRDIYHTKRMQRIFCVKYSMDSKYVLSGSDDGSIRLWKAKASEKLGPKDYRERAHIEYQEKLIDRYKYLPEIKRISRHRNVPKVIKNAQNTKRIMLQAQRRKEENLRKHSKKGSIPYQVERKKPIVGIAK</sequence>
<dbReference type="STRING" id="1432141.A0A015L7E3"/>
<dbReference type="InterPro" id="IPR019775">
    <property type="entry name" value="WD40_repeat_CS"/>
</dbReference>
<evidence type="ECO:0000256" key="1">
    <source>
        <dbReference type="ARBA" id="ARBA00004604"/>
    </source>
</evidence>
<dbReference type="InterPro" id="IPR015943">
    <property type="entry name" value="WD40/YVTN_repeat-like_dom_sf"/>
</dbReference>
<dbReference type="InterPro" id="IPR051733">
    <property type="entry name" value="WD_repeat_DCAF13/WDSOF1"/>
</dbReference>
<dbReference type="PROSITE" id="PS00678">
    <property type="entry name" value="WD_REPEATS_1"/>
    <property type="match status" value="1"/>
</dbReference>